<dbReference type="GO" id="GO:0016020">
    <property type="term" value="C:membrane"/>
    <property type="evidence" value="ECO:0007669"/>
    <property type="project" value="UniProtKB-SubCell"/>
</dbReference>
<dbReference type="Pfam" id="PF03672">
    <property type="entry name" value="UPF0154"/>
    <property type="match status" value="1"/>
</dbReference>
<name>A0A0L0MKX1_9MOLU</name>
<comment type="similarity">
    <text evidence="2">Belongs to the UPF0154 family.</text>
</comment>
<dbReference type="EMBL" id="JPSQ01000029">
    <property type="protein sequence ID" value="KND62634.1"/>
    <property type="molecule type" value="Genomic_DNA"/>
</dbReference>
<comment type="caution">
    <text evidence="7">The sequence shown here is derived from an EMBL/GenBank/DDBJ whole genome shotgun (WGS) entry which is preliminary data.</text>
</comment>
<feature type="transmembrane region" description="Helical" evidence="6">
    <location>
        <begin position="6"/>
        <end position="26"/>
    </location>
</feature>
<protein>
    <recommendedName>
        <fullName evidence="9">YneF family protein</fullName>
    </recommendedName>
</protein>
<evidence type="ECO:0000256" key="3">
    <source>
        <dbReference type="ARBA" id="ARBA00022692"/>
    </source>
</evidence>
<dbReference type="AlphaFoldDB" id="A0A0L0MKX1"/>
<keyword evidence="8" id="KW-1185">Reference proteome</keyword>
<dbReference type="Proteomes" id="UP000037086">
    <property type="component" value="Unassembled WGS sequence"/>
</dbReference>
<evidence type="ECO:0008006" key="9">
    <source>
        <dbReference type="Google" id="ProtNLM"/>
    </source>
</evidence>
<dbReference type="RefSeq" id="WP_050337176.1">
    <property type="nucleotide sequence ID" value="NZ_JPSQ01000029.1"/>
</dbReference>
<sequence>MPGIFIFILALCLGAVIGGFCTFHWFKKYLEKNPPITESQIKTMFKQMGRTPGEKQIKQIMSNLKGKK</sequence>
<dbReference type="PATRIC" id="fig|198422.3.peg.128"/>
<gene>
    <name evidence="7" type="ORF">AlmWB_01670</name>
</gene>
<evidence type="ECO:0000313" key="8">
    <source>
        <dbReference type="Proteomes" id="UP000037086"/>
    </source>
</evidence>
<accession>A0A0L0MKX1</accession>
<reference evidence="7 8" key="1">
    <citation type="journal article" date="2015" name="BMC Microbiol.">
        <title>'Candidatus Phytoplasma phoenicium' associated with almond witches'-broom disease: from draft genome to genetic diversity among strain populations.</title>
        <authorList>
            <person name="Quaglino F."/>
            <person name="Kube M."/>
            <person name="Jawhari M."/>
            <person name="Abou-Jawdah Y."/>
            <person name="Siewert C."/>
            <person name="Choueiri E."/>
            <person name="Sobh H."/>
            <person name="Casati P."/>
            <person name="Tedeschi R."/>
            <person name="Molino Lova M."/>
            <person name="Alma A."/>
            <person name="Bianco P.A."/>
        </authorList>
    </citation>
    <scope>NUCLEOTIDE SEQUENCE [LARGE SCALE GENOMIC DNA]</scope>
    <source>
        <strain evidence="7 8">SA213</strain>
    </source>
</reference>
<evidence type="ECO:0000256" key="5">
    <source>
        <dbReference type="ARBA" id="ARBA00023136"/>
    </source>
</evidence>
<organism evidence="7 8">
    <name type="scientific">Candidatus Phytoplasma phoenicium</name>
    <dbReference type="NCBI Taxonomy" id="198422"/>
    <lineage>
        <taxon>Bacteria</taxon>
        <taxon>Bacillati</taxon>
        <taxon>Mycoplasmatota</taxon>
        <taxon>Mollicutes</taxon>
        <taxon>Acholeplasmatales</taxon>
        <taxon>Acholeplasmataceae</taxon>
        <taxon>Candidatus Phytoplasma</taxon>
        <taxon>16SrIX (Pigeon pea witches'-broom group)</taxon>
    </lineage>
</organism>
<evidence type="ECO:0000256" key="4">
    <source>
        <dbReference type="ARBA" id="ARBA00022989"/>
    </source>
</evidence>
<proteinExistence type="inferred from homology"/>
<evidence type="ECO:0000256" key="1">
    <source>
        <dbReference type="ARBA" id="ARBA00004167"/>
    </source>
</evidence>
<keyword evidence="4 6" id="KW-1133">Transmembrane helix</keyword>
<dbReference type="InterPro" id="IPR005359">
    <property type="entry name" value="UPF0154"/>
</dbReference>
<evidence type="ECO:0000256" key="6">
    <source>
        <dbReference type="SAM" id="Phobius"/>
    </source>
</evidence>
<evidence type="ECO:0000256" key="2">
    <source>
        <dbReference type="ARBA" id="ARBA00006694"/>
    </source>
</evidence>
<keyword evidence="5 6" id="KW-0472">Membrane</keyword>
<comment type="subcellular location">
    <subcellularLocation>
        <location evidence="1">Membrane</location>
        <topology evidence="1">Single-pass membrane protein</topology>
    </subcellularLocation>
</comment>
<keyword evidence="3 6" id="KW-0812">Transmembrane</keyword>
<evidence type="ECO:0000313" key="7">
    <source>
        <dbReference type="EMBL" id="KND62634.1"/>
    </source>
</evidence>
<dbReference type="OrthoDB" id="1769076at2"/>